<sequence>MVILQQGDYVWMDLRSGQEFDVPIGAVVKLCDSGQIQVVDDEGNEHWITPQKATHIKPMHPTSVHGVEDMIRLGDLNEAGILRNLLIRYRDHLIYTYTGSILVAVNPYQLLSIYSPEHIRQYTNKKIGEMPPHIFAIADNCYFNMKRNSRDQCCIISGESGAGKTESTKLILQFLAAISGQHSWIEQQVLEATPILEAFGNAKTIRNDNSSRFGKYIDIHFNKRGAIEGAKIEQYLLEKSRVCRQAPDERNYHVFYCMLEGMSEDQKKKLGLGQATDYNYLAMGNCITCEGREDSQEYANIRSAMKVLMFTDTENWEISKLLASILHLGNLQYEARTFENLDACEVLFSPSLATAASLLEVNPPDLMNCLTSRTLITRGETVSTPLSREQALDVRDAFVKGIYGRLFVWIVDKINAAIYKPPSQDVKNSRRSIGLLDIFGFENFAVNSFEQLCINFANEHLQQFFVRHVFKLEQEEYDLESIDWLHIEFTDNQEALDMIANKPMNIISLIDEESKFPKGTDTTMLHKLNSQHKLNSNYIPPKNNHETQFGINHFAGVVYYESQGFLEKNRDTLHGDIIQLVHSSRNKFIKQIFQADVAMGAETRKRSPTLSSQFKRSLELLMRTLGACQPFFVRCIKPNEFKKPMLFDRHLCVRQLRYSGMMETIRIRRAGYPIRYSFLEFVERYRVLLPGVKPAYKQDDLRGTCQRMAEAVLGAHDDWQIGKTKIFLKDHHDMLLEVERDKAITDRVILLQKVIRGFKDRSHFLKLKNAATLIQRHWRGHNCRRNYGLMRLGFLRLQALHRSRKLHQQYHLARRRIIQFQARCRAYLVRKAFRHRLWAVLTVQAYARGMIARRLHRRLRAEYRRRLEAEKMRLAEEEKLRKEMSAKKAKEEAERKHQERLAQLAREDAERELKEKEEARRKKELLEQMERARHEPVNHSDMVDKMFGFLGTSGGLPGQEGQAPSGFEDLERGRREMVEEDLDAALPLPDEDEEDLSEYKFAKFSATYFQGTTTHTYTRRPLKQPLLYHDDEGDQLAALAVWITILRFMGDLPEPKYHTAMSDGSEKIPVMTKIYETLGKKTYKRELQALQGEGEAQLPEGQKKSSVRHKLVHLTLKKKSKLTEEVTKRLHDGESTVQGNSMLEDRPTSNLEKLHFIIGNGILRPALRDEIYCQIGKQLTHNPSKSSYARGWILMSLCVGCFAPSEKFVKYLRNFIHGGPPGYAPYCEERLRRTFVNGTRTQPPSWLELQATKSKKPIMLPVTFMDGTTKTLLADSATTAKELCNALADKISLKDRFGFSLYIALFDKVSSLGSGSDHVMDAVSQCEQYAKEQGAQERNAPWRLFFRKEVFTPWHNPSEDNVATNLIYQQVVRGVKFGEYRCEKEDDLAELASQQYFVDYGSEMILERLLSLVPTYIPDREITPLKTLEKWAQLAIAAHKKGIYAQRRTDSQKVKEDVVNYARFKWPLLFSRFYEAYKFSGPSLPKNDVIVAVNWTGVYFVDEQEQVLLELSFPEIMAVSSSRGAKLTAPSFTLATIKGDEYTFTSSNAEDIRDLVVTFLEGLRKRSKYVVALQDNPNPAGEESGFLGFAKGDLIILDHDTGEQVMSSGWANGINERTKQRGDFPTDCVYVMPTVTMPLREIVALVTMTPDQRQDVIRLMQLRTPEPEVRTKPYTLEEFSYDYFRPPPKHTLSRVMVSKARGKDRLWSHTREPLKQALLKKILGSEELSQEACMAFIAMLKYMGDYPSKRMRSVNELTDQIFEGALKAEPLKDEVYVQILKQLTDNHIRYSEERGWELLWLCTGLFPPSNILLPHVQRFLQSRRHCPLATDCLQRLQKALRNGSRKYPPHLVEVEAIQHKTTQIFHKVYFPDDTDEAFEVESSTKAKDFCQNIAARLLLKSSEGFSLFVKIADKVISVPENDFFFDFVRHLTDWIKKARPVKDGILPSLTYQVFFMKKLWTTTVPGKDPMADSIFHYYQELPKYLRGYHKCTREEVLQLGALIYRVKFEEDKSYFPSIPKLLRELVPQDLIRQVAPDDWKRSIVAYFNKHAGKSKEEAKLAFLKVIFKWPTFGSAFFEQTTEPNFPEILLIAINKYGVSLIDPRTKDILTTHPFTKISNWSSGNTYFHITIGNLVRGSKLLCETSLGYKMDDLLTSYISQMLTAMSKQRGSRSGK</sequence>
<evidence type="ECO:0000313" key="27">
    <source>
        <dbReference type="EMBL" id="KAF6438333.1"/>
    </source>
</evidence>
<keyword evidence="9 21" id="KW-0547">Nucleotide-binding</keyword>
<dbReference type="GO" id="GO:0048666">
    <property type="term" value="P:neuron development"/>
    <property type="evidence" value="ECO:0007669"/>
    <property type="project" value="UniProtKB-ARBA"/>
</dbReference>
<dbReference type="Proteomes" id="UP000550707">
    <property type="component" value="Unassembled WGS sequence"/>
</dbReference>
<evidence type="ECO:0000256" key="15">
    <source>
        <dbReference type="ARBA" id="ARBA00023203"/>
    </source>
</evidence>
<evidence type="ECO:0000256" key="19">
    <source>
        <dbReference type="ARBA" id="ARBA00072912"/>
    </source>
</evidence>
<comment type="similarity">
    <text evidence="3 21">Belongs to the TRAFAC class myosin-kinesin ATPase superfamily. Myosin family.</text>
</comment>
<evidence type="ECO:0000256" key="10">
    <source>
        <dbReference type="ARBA" id="ARBA00022840"/>
    </source>
</evidence>
<dbReference type="SUPFAM" id="SSF47031">
    <property type="entry name" value="Second domain of FERM"/>
    <property type="match status" value="2"/>
</dbReference>
<dbReference type="GO" id="GO:0097733">
    <property type="term" value="C:photoreceptor cell cilium"/>
    <property type="evidence" value="ECO:0007669"/>
    <property type="project" value="UniProtKB-ARBA"/>
</dbReference>
<evidence type="ECO:0000256" key="18">
    <source>
        <dbReference type="ARBA" id="ARBA00063811"/>
    </source>
</evidence>
<dbReference type="SUPFAM" id="SSF50044">
    <property type="entry name" value="SH3-domain"/>
    <property type="match status" value="1"/>
</dbReference>
<feature type="domain" description="FERM" evidence="24">
    <location>
        <begin position="1864"/>
        <end position="2165"/>
    </location>
</feature>
<dbReference type="CDD" id="cd22249">
    <property type="entry name" value="UDM1_RNF168_RNF169-like"/>
    <property type="match status" value="1"/>
</dbReference>
<feature type="domain" description="SH3" evidence="23">
    <location>
        <begin position="1565"/>
        <end position="1634"/>
    </location>
</feature>
<dbReference type="InterPro" id="IPR000048">
    <property type="entry name" value="IQ_motif_EF-hand-BS"/>
</dbReference>
<dbReference type="CDD" id="cd13199">
    <property type="entry name" value="FERM_C2_MyoVII"/>
    <property type="match status" value="1"/>
</dbReference>
<keyword evidence="15 21" id="KW-0009">Actin-binding</keyword>
<dbReference type="FunFam" id="2.30.29.30:FF:000079">
    <property type="entry name" value="unconventional myosin-VIIa"/>
    <property type="match status" value="1"/>
</dbReference>
<proteinExistence type="inferred from homology"/>
<dbReference type="FunFam" id="3.10.20.90:FF:000051">
    <property type="entry name" value="Unconventional myosin-VIIa"/>
    <property type="match status" value="1"/>
</dbReference>
<dbReference type="CDD" id="cd14473">
    <property type="entry name" value="FERM_B-lobe"/>
    <property type="match status" value="2"/>
</dbReference>
<dbReference type="FunFam" id="1.10.10.820:FF:000001">
    <property type="entry name" value="Myosin heavy chain"/>
    <property type="match status" value="1"/>
</dbReference>
<organism evidence="27 28">
    <name type="scientific">Molossus molossus</name>
    <name type="common">Pallas' mastiff bat</name>
    <name type="synonym">Vespertilio molossus</name>
    <dbReference type="NCBI Taxonomy" id="27622"/>
    <lineage>
        <taxon>Eukaryota</taxon>
        <taxon>Metazoa</taxon>
        <taxon>Chordata</taxon>
        <taxon>Craniata</taxon>
        <taxon>Vertebrata</taxon>
        <taxon>Euteleostomi</taxon>
        <taxon>Mammalia</taxon>
        <taxon>Eutheria</taxon>
        <taxon>Laurasiatheria</taxon>
        <taxon>Chiroptera</taxon>
        <taxon>Yangochiroptera</taxon>
        <taxon>Molossidae</taxon>
        <taxon>Molossus</taxon>
    </lineage>
</organism>
<dbReference type="CDD" id="cd01381">
    <property type="entry name" value="MYSc_Myo7"/>
    <property type="match status" value="1"/>
</dbReference>
<dbReference type="SMART" id="SM00139">
    <property type="entry name" value="MyTH4"/>
    <property type="match status" value="2"/>
</dbReference>
<dbReference type="Gene3D" id="1.25.40.530">
    <property type="entry name" value="MyTH4 domain"/>
    <property type="match status" value="2"/>
</dbReference>
<keyword evidence="6" id="KW-0597">Phosphoprotein</keyword>
<keyword evidence="11" id="KW-0112">Calmodulin-binding</keyword>
<keyword evidence="7" id="KW-0677">Repeat</keyword>
<evidence type="ECO:0000256" key="14">
    <source>
        <dbReference type="ARBA" id="ARBA00023175"/>
    </source>
</evidence>
<dbReference type="PANTHER" id="PTHR22692:SF34">
    <property type="entry name" value="MYOSIN VIIA"/>
    <property type="match status" value="1"/>
</dbReference>
<dbReference type="InterPro" id="IPR011993">
    <property type="entry name" value="PH-like_dom_sf"/>
</dbReference>
<dbReference type="PROSITE" id="PS51456">
    <property type="entry name" value="MYOSIN_MOTOR"/>
    <property type="match status" value="1"/>
</dbReference>
<evidence type="ECO:0000256" key="7">
    <source>
        <dbReference type="ARBA" id="ARBA00022737"/>
    </source>
</evidence>
<dbReference type="Gene3D" id="2.30.29.30">
    <property type="entry name" value="Pleckstrin-homology domain (PH domain)/Phosphotyrosine-binding domain (PTB)"/>
    <property type="match status" value="2"/>
</dbReference>
<evidence type="ECO:0000259" key="25">
    <source>
        <dbReference type="PROSITE" id="PS51016"/>
    </source>
</evidence>
<name>A0A7J8ESI6_MOLMO</name>
<evidence type="ECO:0000256" key="9">
    <source>
        <dbReference type="ARBA" id="ARBA00022741"/>
    </source>
</evidence>
<dbReference type="Pfam" id="PF02174">
    <property type="entry name" value="IRS"/>
    <property type="match status" value="1"/>
</dbReference>
<dbReference type="GO" id="GO:0007605">
    <property type="term" value="P:sensory perception of sound"/>
    <property type="evidence" value="ECO:0007669"/>
    <property type="project" value="UniProtKB-KW"/>
</dbReference>
<dbReference type="Pfam" id="PF24123">
    <property type="entry name" value="Myosin_VII_N"/>
    <property type="match status" value="1"/>
</dbReference>
<accession>A0A7J8ESI6</accession>
<dbReference type="InterPro" id="IPR000857">
    <property type="entry name" value="MyTH4_dom"/>
</dbReference>
<dbReference type="FunFam" id="1.25.40.530:FF:000004">
    <property type="entry name" value="Myosin VIIA"/>
    <property type="match status" value="1"/>
</dbReference>
<dbReference type="SUPFAM" id="SSF52540">
    <property type="entry name" value="P-loop containing nucleoside triphosphate hydrolases"/>
    <property type="match status" value="1"/>
</dbReference>
<dbReference type="GO" id="GO:0007601">
    <property type="term" value="P:visual perception"/>
    <property type="evidence" value="ECO:0007669"/>
    <property type="project" value="UniProtKB-ARBA"/>
</dbReference>
<evidence type="ECO:0000256" key="3">
    <source>
        <dbReference type="ARBA" id="ARBA00008314"/>
    </source>
</evidence>
<dbReference type="InterPro" id="IPR001452">
    <property type="entry name" value="SH3_domain"/>
</dbReference>
<dbReference type="GO" id="GO:0005524">
    <property type="term" value="F:ATP binding"/>
    <property type="evidence" value="ECO:0007669"/>
    <property type="project" value="UniProtKB-UniRule"/>
</dbReference>
<dbReference type="Gene3D" id="1.20.120.720">
    <property type="entry name" value="Myosin VI head, motor domain, U50 subdomain"/>
    <property type="match status" value="1"/>
</dbReference>
<dbReference type="Pfam" id="PF21998">
    <property type="entry name" value="FERM_C1_MyoVII"/>
    <property type="match status" value="1"/>
</dbReference>
<dbReference type="GO" id="GO:0005902">
    <property type="term" value="C:microvillus"/>
    <property type="evidence" value="ECO:0007669"/>
    <property type="project" value="UniProtKB-ARBA"/>
</dbReference>
<dbReference type="Gene3D" id="1.10.10.820">
    <property type="match status" value="1"/>
</dbReference>
<dbReference type="PROSITE" id="PS50096">
    <property type="entry name" value="IQ"/>
    <property type="match status" value="3"/>
</dbReference>
<dbReference type="FunFam" id="2.30.29.30:FF:000075">
    <property type="entry name" value="unconventional myosin-VIIa"/>
    <property type="match status" value="1"/>
</dbReference>
<dbReference type="SMART" id="SM00326">
    <property type="entry name" value="SH3"/>
    <property type="match status" value="1"/>
</dbReference>
<dbReference type="GO" id="GO:0045202">
    <property type="term" value="C:synapse"/>
    <property type="evidence" value="ECO:0007669"/>
    <property type="project" value="UniProtKB-SubCell"/>
</dbReference>
<evidence type="ECO:0000256" key="8">
    <source>
        <dbReference type="ARBA" id="ARBA00022740"/>
    </source>
</evidence>
<keyword evidence="8" id="KW-1009">Hearing</keyword>
<dbReference type="SMART" id="SM00295">
    <property type="entry name" value="B41"/>
    <property type="match status" value="2"/>
</dbReference>
<evidence type="ECO:0000256" key="6">
    <source>
        <dbReference type="ARBA" id="ARBA00022553"/>
    </source>
</evidence>
<dbReference type="PROSITE" id="PS50002">
    <property type="entry name" value="SH3"/>
    <property type="match status" value="1"/>
</dbReference>
<gene>
    <name evidence="27" type="ORF">HJG59_012730</name>
</gene>
<evidence type="ECO:0000259" key="24">
    <source>
        <dbReference type="PROSITE" id="PS50057"/>
    </source>
</evidence>
<dbReference type="FunFam" id="3.10.20.90:FF:000036">
    <property type="entry name" value="Unconventional myosin-VIIa"/>
    <property type="match status" value="1"/>
</dbReference>
<reference evidence="27 28" key="1">
    <citation type="journal article" date="2020" name="Nature">
        <title>Six reference-quality genomes reveal evolution of bat adaptations.</title>
        <authorList>
            <person name="Jebb D."/>
            <person name="Huang Z."/>
            <person name="Pippel M."/>
            <person name="Hughes G.M."/>
            <person name="Lavrichenko K."/>
            <person name="Devanna P."/>
            <person name="Winkler S."/>
            <person name="Jermiin L.S."/>
            <person name="Skirmuntt E.C."/>
            <person name="Katzourakis A."/>
            <person name="Burkitt-Gray L."/>
            <person name="Ray D.A."/>
            <person name="Sullivan K.A.M."/>
            <person name="Roscito J.G."/>
            <person name="Kirilenko B.M."/>
            <person name="Davalos L.M."/>
            <person name="Corthals A.P."/>
            <person name="Power M.L."/>
            <person name="Jones G."/>
            <person name="Ransome R.D."/>
            <person name="Dechmann D.K.N."/>
            <person name="Locatelli A.G."/>
            <person name="Puechmaille S.J."/>
            <person name="Fedrigo O."/>
            <person name="Jarvis E.D."/>
            <person name="Hiller M."/>
            <person name="Vernes S.C."/>
            <person name="Myers E.W."/>
            <person name="Teeling E.C."/>
        </authorList>
    </citation>
    <scope>NUCLEOTIDE SEQUENCE [LARGE SCALE GENOMIC DNA]</scope>
    <source>
        <strain evidence="27">MMolMol1</strain>
        <tissue evidence="27">Muscle</tissue>
    </source>
</reference>
<dbReference type="Gene3D" id="1.20.80.10">
    <property type="match status" value="2"/>
</dbReference>
<dbReference type="SMART" id="SM00015">
    <property type="entry name" value="IQ"/>
    <property type="match status" value="4"/>
</dbReference>
<keyword evidence="28" id="KW-1185">Reference proteome</keyword>
<keyword evidence="22" id="KW-0175">Coiled coil</keyword>
<evidence type="ECO:0000256" key="17">
    <source>
        <dbReference type="ARBA" id="ARBA00034103"/>
    </source>
</evidence>
<dbReference type="InterPro" id="IPR041794">
    <property type="entry name" value="MyoVII_FERM_C2"/>
</dbReference>
<feature type="coiled-coil region" evidence="22">
    <location>
        <begin position="860"/>
        <end position="935"/>
    </location>
</feature>
<dbReference type="InterPro" id="IPR029071">
    <property type="entry name" value="Ubiquitin-like_domsf"/>
</dbReference>
<dbReference type="InterPro" id="IPR041793">
    <property type="entry name" value="MyoVII_FERM_C1"/>
</dbReference>
<dbReference type="GO" id="GO:0005516">
    <property type="term" value="F:calmodulin binding"/>
    <property type="evidence" value="ECO:0007669"/>
    <property type="project" value="UniProtKB-KW"/>
</dbReference>
<evidence type="ECO:0000256" key="1">
    <source>
        <dbReference type="ARBA" id="ARBA00004245"/>
    </source>
</evidence>
<protein>
    <recommendedName>
        <fullName evidence="19">Unconventional myosin-VIIa</fullName>
    </recommendedName>
</protein>
<dbReference type="FunFam" id="1.20.80.10:FF:000013">
    <property type="entry name" value="Unconventional myosin-VIIa"/>
    <property type="match status" value="1"/>
</dbReference>
<evidence type="ECO:0000256" key="13">
    <source>
        <dbReference type="ARBA" id="ARBA00023123"/>
    </source>
</evidence>
<evidence type="ECO:0000259" key="26">
    <source>
        <dbReference type="PROSITE" id="PS51456"/>
    </source>
</evidence>
<feature type="binding site" evidence="21">
    <location>
        <begin position="158"/>
        <end position="165"/>
    </location>
    <ligand>
        <name>ATP</name>
        <dbReference type="ChEBI" id="CHEBI:30616"/>
    </ligand>
</feature>
<evidence type="ECO:0000256" key="11">
    <source>
        <dbReference type="ARBA" id="ARBA00022860"/>
    </source>
</evidence>
<dbReference type="Pfam" id="PF00612">
    <property type="entry name" value="IQ"/>
    <property type="match status" value="3"/>
</dbReference>
<evidence type="ECO:0000256" key="12">
    <source>
        <dbReference type="ARBA" id="ARBA00023018"/>
    </source>
</evidence>
<dbReference type="InterPro" id="IPR036028">
    <property type="entry name" value="SH3-like_dom_sf"/>
</dbReference>
<dbReference type="InterPro" id="IPR014352">
    <property type="entry name" value="FERM/acyl-CoA-bd_prot_sf"/>
</dbReference>
<dbReference type="CDD" id="cd17093">
    <property type="entry name" value="FERM2_F1_Myosin-VII"/>
    <property type="match status" value="1"/>
</dbReference>
<dbReference type="CDD" id="cd17092">
    <property type="entry name" value="FERM1_F1_Myosin-VII"/>
    <property type="match status" value="1"/>
</dbReference>
<evidence type="ECO:0000256" key="21">
    <source>
        <dbReference type="PROSITE-ProRule" id="PRU00782"/>
    </source>
</evidence>
<dbReference type="InterPro" id="IPR038185">
    <property type="entry name" value="MyTH4_dom_sf"/>
</dbReference>
<keyword evidence="4 20" id="KW-0728">SH3 domain</keyword>
<dbReference type="InterPro" id="IPR001609">
    <property type="entry name" value="Myosin_head_motor_dom-like"/>
</dbReference>
<dbReference type="Gene3D" id="1.20.58.530">
    <property type="match status" value="1"/>
</dbReference>
<comment type="caution">
    <text evidence="27">The sequence shown here is derived from an EMBL/GenBank/DDBJ whole genome shotgun (WGS) entry which is preliminary data.</text>
</comment>
<dbReference type="InterPro" id="IPR002404">
    <property type="entry name" value="IRS_PTB"/>
</dbReference>
<evidence type="ECO:0000313" key="28">
    <source>
        <dbReference type="Proteomes" id="UP000550707"/>
    </source>
</evidence>
<dbReference type="PROSITE" id="PS51016">
    <property type="entry name" value="MYTH4"/>
    <property type="match status" value="2"/>
</dbReference>
<dbReference type="InterPro" id="IPR035963">
    <property type="entry name" value="FERM_2"/>
</dbReference>
<evidence type="ECO:0000259" key="23">
    <source>
        <dbReference type="PROSITE" id="PS50002"/>
    </source>
</evidence>
<dbReference type="FunFam" id="2.30.30.40:FF:000113">
    <property type="entry name" value="unconventional myosin-VIIa"/>
    <property type="match status" value="1"/>
</dbReference>
<dbReference type="Gene3D" id="3.10.20.90">
    <property type="entry name" value="Phosphatidylinositol 3-kinase Catalytic Subunit, Chain A, domain 1"/>
    <property type="match status" value="2"/>
</dbReference>
<dbReference type="PROSITE" id="PS50057">
    <property type="entry name" value="FERM_3"/>
    <property type="match status" value="2"/>
</dbReference>
<keyword evidence="5" id="KW-0963">Cytoplasm</keyword>
<dbReference type="GO" id="GO:0003774">
    <property type="term" value="F:cytoskeletal motor activity"/>
    <property type="evidence" value="ECO:0007669"/>
    <property type="project" value="UniProtKB-UniRule"/>
</dbReference>
<dbReference type="Pfam" id="PF00063">
    <property type="entry name" value="Myosin_head"/>
    <property type="match status" value="1"/>
</dbReference>
<dbReference type="EMBL" id="JACASF010000013">
    <property type="protein sequence ID" value="KAF6438333.1"/>
    <property type="molecule type" value="Genomic_DNA"/>
</dbReference>
<dbReference type="FunFam" id="1.20.80.10:FF:000012">
    <property type="entry name" value="Myosin VIIA"/>
    <property type="match status" value="1"/>
</dbReference>
<dbReference type="PANTHER" id="PTHR22692">
    <property type="entry name" value="MYOSIN VII, XV"/>
    <property type="match status" value="1"/>
</dbReference>
<dbReference type="GO" id="GO:0003779">
    <property type="term" value="F:actin binding"/>
    <property type="evidence" value="ECO:0007669"/>
    <property type="project" value="UniProtKB-KW"/>
</dbReference>
<dbReference type="Gene3D" id="2.30.30.40">
    <property type="entry name" value="SH3 Domains"/>
    <property type="match status" value="1"/>
</dbReference>
<dbReference type="GO" id="GO:0016020">
    <property type="term" value="C:membrane"/>
    <property type="evidence" value="ECO:0007669"/>
    <property type="project" value="UniProtKB-ARBA"/>
</dbReference>
<dbReference type="InterPro" id="IPR000299">
    <property type="entry name" value="FERM_domain"/>
</dbReference>
<dbReference type="SUPFAM" id="SSF50729">
    <property type="entry name" value="PH domain-like"/>
    <property type="match status" value="1"/>
</dbReference>
<evidence type="ECO:0000256" key="4">
    <source>
        <dbReference type="ARBA" id="ARBA00022443"/>
    </source>
</evidence>
<dbReference type="PRINTS" id="PR00193">
    <property type="entry name" value="MYOSINHEAVY"/>
</dbReference>
<dbReference type="InterPro" id="IPR019749">
    <property type="entry name" value="Band_41_domain"/>
</dbReference>
<feature type="domain" description="Myosin motor" evidence="26">
    <location>
        <begin position="65"/>
        <end position="741"/>
    </location>
</feature>
<keyword evidence="16" id="KW-0206">Cytoskeleton</keyword>
<comment type="subcellular location">
    <subcellularLocation>
        <location evidence="2">Cytoplasm</location>
        <location evidence="2">Cell cortex</location>
    </subcellularLocation>
    <subcellularLocation>
        <location evidence="1">Cytoplasm</location>
        <location evidence="1">Cytoskeleton</location>
    </subcellularLocation>
    <subcellularLocation>
        <location evidence="17">Synapse</location>
    </subcellularLocation>
</comment>
<dbReference type="Pfam" id="PF00373">
    <property type="entry name" value="FERM_M"/>
    <property type="match status" value="1"/>
</dbReference>
<dbReference type="CDD" id="cd13198">
    <property type="entry name" value="FERM_C1_MyoVII"/>
    <property type="match status" value="1"/>
</dbReference>
<dbReference type="InterPro" id="IPR051567">
    <property type="entry name" value="Unconventional_Myosin_ATPase"/>
</dbReference>
<feature type="domain" description="MyTH4" evidence="25">
    <location>
        <begin position="1709"/>
        <end position="1858"/>
    </location>
</feature>
<evidence type="ECO:0000256" key="20">
    <source>
        <dbReference type="PROSITE-ProRule" id="PRU00192"/>
    </source>
</evidence>
<dbReference type="InterPro" id="IPR036961">
    <property type="entry name" value="Kinesin_motor_dom_sf"/>
</dbReference>
<keyword evidence="12" id="KW-0770">Synapse</keyword>
<dbReference type="Gene3D" id="3.40.850.10">
    <property type="entry name" value="Kinesin motor domain"/>
    <property type="match status" value="1"/>
</dbReference>
<dbReference type="FunFam" id="1.20.5.190:FF:000012">
    <property type="entry name" value="Myosin VIIA"/>
    <property type="match status" value="1"/>
</dbReference>
<dbReference type="GO" id="GO:0045177">
    <property type="term" value="C:apical part of cell"/>
    <property type="evidence" value="ECO:0007669"/>
    <property type="project" value="UniProtKB-ARBA"/>
</dbReference>
<dbReference type="FunFam" id="3.40.850.10:FF:000007">
    <property type="entry name" value="Myosin VIIA"/>
    <property type="match status" value="1"/>
</dbReference>
<comment type="subunit">
    <text evidence="18">Might homodimerize in a two headed molecule through the formation of a coiled-coil rod. Identified in a complex with USH1C and USH1G. Interacts with MYRIP. Interacts with RPE65. Interacts with CIB2. May interact with CALM. Interacts with WHRN. Interacts with PLEKHB1 (via PH domain). Interacts with PCDH15. Interacts with TWF2. Interacts with USH1G. Interacts with MYH9. Interacts (via MyTH4-FERM domains) with cytoplasmic regions of ADGRV1 and USH2A. Interacts with PDZD7 (via MyTH4-FERM domains). Interacts with CALML4.</text>
</comment>
<keyword evidence="14 21" id="KW-0505">Motor protein</keyword>
<dbReference type="Gene3D" id="6.20.240.20">
    <property type="match status" value="1"/>
</dbReference>
<dbReference type="Pfam" id="PF00784">
    <property type="entry name" value="MyTH4"/>
    <property type="match status" value="2"/>
</dbReference>
<dbReference type="GO" id="GO:0005938">
    <property type="term" value="C:cell cortex"/>
    <property type="evidence" value="ECO:0007669"/>
    <property type="project" value="UniProtKB-SubCell"/>
</dbReference>
<evidence type="ECO:0000256" key="16">
    <source>
        <dbReference type="ARBA" id="ARBA00023212"/>
    </source>
</evidence>
<dbReference type="InterPro" id="IPR036106">
    <property type="entry name" value="MYSc_Myo7"/>
</dbReference>
<keyword evidence="10 21" id="KW-0067">ATP-binding</keyword>
<dbReference type="GO" id="GO:0007040">
    <property type="term" value="P:lysosome organization"/>
    <property type="evidence" value="ECO:0007669"/>
    <property type="project" value="UniProtKB-ARBA"/>
</dbReference>
<evidence type="ECO:0000256" key="5">
    <source>
        <dbReference type="ARBA" id="ARBA00022490"/>
    </source>
</evidence>
<feature type="domain" description="MyTH4" evidence="25">
    <location>
        <begin position="1017"/>
        <end position="1253"/>
    </location>
</feature>
<dbReference type="SMART" id="SM00242">
    <property type="entry name" value="MYSc"/>
    <property type="match status" value="1"/>
</dbReference>
<keyword evidence="13 21" id="KW-0518">Myosin</keyword>
<evidence type="ECO:0000256" key="22">
    <source>
        <dbReference type="SAM" id="Coils"/>
    </source>
</evidence>
<dbReference type="Gene3D" id="1.20.5.190">
    <property type="match status" value="1"/>
</dbReference>
<dbReference type="GO" id="GO:0090596">
    <property type="term" value="P:sensory organ morphogenesis"/>
    <property type="evidence" value="ECO:0007669"/>
    <property type="project" value="UniProtKB-ARBA"/>
</dbReference>
<dbReference type="FunFam" id="1.20.120.720:FF:000008">
    <property type="entry name" value="Unconventional myosin-VIIa"/>
    <property type="match status" value="1"/>
</dbReference>
<feature type="domain" description="FERM" evidence="24">
    <location>
        <begin position="1258"/>
        <end position="1567"/>
    </location>
</feature>
<dbReference type="InterPro" id="IPR019748">
    <property type="entry name" value="FERM_central"/>
</dbReference>
<dbReference type="InterPro" id="IPR027417">
    <property type="entry name" value="P-loop_NTPase"/>
</dbReference>
<dbReference type="GO" id="GO:0016459">
    <property type="term" value="C:myosin complex"/>
    <property type="evidence" value="ECO:0007669"/>
    <property type="project" value="UniProtKB-KW"/>
</dbReference>
<feature type="region of interest" description="Actin-binding" evidence="21">
    <location>
        <begin position="618"/>
        <end position="640"/>
    </location>
</feature>
<evidence type="ECO:0000256" key="2">
    <source>
        <dbReference type="ARBA" id="ARBA00004544"/>
    </source>
</evidence>
<dbReference type="InterPro" id="IPR057130">
    <property type="entry name" value="Myosin_VII_N"/>
</dbReference>
<dbReference type="SUPFAM" id="SSF54236">
    <property type="entry name" value="Ubiquitin-like"/>
    <property type="match status" value="2"/>
</dbReference>
<dbReference type="Pfam" id="PF21989">
    <property type="entry name" value="RA_2"/>
    <property type="match status" value="2"/>
</dbReference>